<dbReference type="AlphaFoldDB" id="A0A4R3JX43"/>
<protein>
    <submittedName>
        <fullName evidence="8">Putative small secreted protein</fullName>
    </submittedName>
</protein>
<evidence type="ECO:0000256" key="2">
    <source>
        <dbReference type="ARBA" id="ARBA00022475"/>
    </source>
</evidence>
<evidence type="ECO:0000256" key="5">
    <source>
        <dbReference type="ARBA" id="ARBA00023139"/>
    </source>
</evidence>
<evidence type="ECO:0000256" key="3">
    <source>
        <dbReference type="ARBA" id="ARBA00022729"/>
    </source>
</evidence>
<keyword evidence="7" id="KW-0812">Transmembrane</keyword>
<dbReference type="Proteomes" id="UP000295135">
    <property type="component" value="Unassembled WGS sequence"/>
</dbReference>
<evidence type="ECO:0000256" key="6">
    <source>
        <dbReference type="ARBA" id="ARBA00023288"/>
    </source>
</evidence>
<comment type="caution">
    <text evidence="8">The sequence shown here is derived from an EMBL/GenBank/DDBJ whole genome shotgun (WGS) entry which is preliminary data.</text>
</comment>
<keyword evidence="2" id="KW-1003">Cell membrane</keyword>
<sequence>MNPRKLIMFGVVKIALLAVAVGVVFSLYGCNTVRGIGQDVEKAGEAIQKSAK</sequence>
<evidence type="ECO:0000256" key="1">
    <source>
        <dbReference type="ARBA" id="ARBA00010296"/>
    </source>
</evidence>
<keyword evidence="3" id="KW-0732">Signal</keyword>
<reference evidence="8 9" key="1">
    <citation type="submission" date="2019-03" db="EMBL/GenBank/DDBJ databases">
        <title>Genomic Encyclopedia of Type Strains, Phase IV (KMG-IV): sequencing the most valuable type-strain genomes for metagenomic binning, comparative biology and taxonomic classification.</title>
        <authorList>
            <person name="Goeker M."/>
        </authorList>
    </citation>
    <scope>NUCLEOTIDE SEQUENCE [LARGE SCALE GENOMIC DNA]</scope>
    <source>
        <strain evidence="8 9">DSM 103923</strain>
    </source>
</reference>
<accession>A0A4R3JX43</accession>
<evidence type="ECO:0000256" key="7">
    <source>
        <dbReference type="SAM" id="Phobius"/>
    </source>
</evidence>
<name>A0A4R3JX43_9PROT</name>
<evidence type="ECO:0000313" key="9">
    <source>
        <dbReference type="Proteomes" id="UP000295135"/>
    </source>
</evidence>
<keyword evidence="7" id="KW-1133">Transmembrane helix</keyword>
<keyword evidence="5" id="KW-0564">Palmitate</keyword>
<dbReference type="EMBL" id="SLZY01000003">
    <property type="protein sequence ID" value="TCS72948.1"/>
    <property type="molecule type" value="Genomic_DNA"/>
</dbReference>
<organism evidence="8 9">
    <name type="scientific">Sulfuritortus calidifontis</name>
    <dbReference type="NCBI Taxonomy" id="1914471"/>
    <lineage>
        <taxon>Bacteria</taxon>
        <taxon>Pseudomonadati</taxon>
        <taxon>Pseudomonadota</taxon>
        <taxon>Betaproteobacteria</taxon>
        <taxon>Nitrosomonadales</taxon>
        <taxon>Thiobacillaceae</taxon>
        <taxon>Sulfuritortus</taxon>
    </lineage>
</organism>
<feature type="transmembrane region" description="Helical" evidence="7">
    <location>
        <begin position="6"/>
        <end position="28"/>
    </location>
</feature>
<gene>
    <name evidence="8" type="ORF">EDC61_10370</name>
</gene>
<dbReference type="GO" id="GO:0016020">
    <property type="term" value="C:membrane"/>
    <property type="evidence" value="ECO:0007669"/>
    <property type="project" value="InterPro"/>
</dbReference>
<keyword evidence="6" id="KW-0449">Lipoprotein</keyword>
<keyword evidence="4 7" id="KW-0472">Membrane</keyword>
<dbReference type="PROSITE" id="PS51257">
    <property type="entry name" value="PROKAR_LIPOPROTEIN"/>
    <property type="match status" value="1"/>
</dbReference>
<keyword evidence="9" id="KW-1185">Reference proteome</keyword>
<proteinExistence type="inferred from homology"/>
<dbReference type="InterPro" id="IPR012556">
    <property type="entry name" value="Entericidin"/>
</dbReference>
<dbReference type="GO" id="GO:0009636">
    <property type="term" value="P:response to toxic substance"/>
    <property type="evidence" value="ECO:0007669"/>
    <property type="project" value="InterPro"/>
</dbReference>
<evidence type="ECO:0000256" key="4">
    <source>
        <dbReference type="ARBA" id="ARBA00023136"/>
    </source>
</evidence>
<dbReference type="Pfam" id="PF08085">
    <property type="entry name" value="Entericidin"/>
    <property type="match status" value="1"/>
</dbReference>
<comment type="similarity">
    <text evidence="1">Belongs to the EcnA/EcnB lipoprotein family.</text>
</comment>
<evidence type="ECO:0000313" key="8">
    <source>
        <dbReference type="EMBL" id="TCS72948.1"/>
    </source>
</evidence>